<dbReference type="Pfam" id="PF02992">
    <property type="entry name" value="Transposase_21"/>
    <property type="match status" value="1"/>
</dbReference>
<dbReference type="PANTHER" id="PTHR46579:SF1">
    <property type="entry name" value="F5_8 TYPE C DOMAIN-CONTAINING PROTEIN"/>
    <property type="match status" value="1"/>
</dbReference>
<keyword evidence="3" id="KW-1185">Reference proteome</keyword>
<dbReference type="AlphaFoldDB" id="A0A4S8LDD5"/>
<evidence type="ECO:0000313" key="3">
    <source>
        <dbReference type="Proteomes" id="UP000297245"/>
    </source>
</evidence>
<evidence type="ECO:0000313" key="2">
    <source>
        <dbReference type="EMBL" id="THU86937.1"/>
    </source>
</evidence>
<sequence>VFSADCHFQSKAPSDPIVRASTLDVLIQQSLFNSTRRTASIQLQSIKDTLSVAGVSDSVIKAIPNDPRTIQKWYNIDPVLSTYLSCPRCFHLHNLDPGIRNCSKCMAELWKTTVIGGKTITVPIRKYEHQKMEHWLGRLLSRKGVEEIIDNYRPNYAEKPWNSSDWVLDDIMNSIIVHKLLDEDGSRFFDSPQGEGRYIFAFAADGFNPFHLKEAHQTASSTGLWMVLLNFPPHLRYLPENVYLVGVIPGPRVPSVVRGQMTSTLKLVVDDLVKFRAGVKFSRTYKYRLGRLCKTACVVIVADALALRELTGFPSPNSQYPCTMCLLTLQHLQNLERETWPRRNLTDHILKATKWKNAENDVEQDKLFHTHYVRWSEFNRLDYFNIVLQSPADSFHTLYLNAVQHHCRAVWGIDLNKAGGDGRQYVNMDTDESSDSQTESDSSAQFKSRRKDGLMEDIIPHVVTSCRSTFEDVSINAQQYLYDWHHTPVQTPLPTASAGPPLPSQTDRQPRRDKYSSLDSFHPNITDKRNYLKLIKAAYQYTYFPGTITKKEVEDSANVLTLRLLLKDCGLSGYEQQLKKAEYVDLLLTWVLFQTSLCLSRSLTTSLTTGYRQSSRNSGRVRETVILGLDVMSEIYKDMGRTLLPSWISPAPNDWGTPRRGKLSSDEWRVIAVVHLPVTLIRIWGVDAGSRKLEMLENYMYMVSAIRLASMRAFQFAHITRYNAAVKNYLSSLQRLYGSDTLSMMKPHHHAMMHMGESMFFFGPNHARNTSWSERYIYLMQGQNMNNKFGTLEGTMMRSCSRMGNLHALLNEDPESQKIMARTLEGLDRLYREDNRGTRTANLIDPNNVEVLDNAQPFLLSDNDLQGVAQRLDSIYSSNRYYPAWHRLDRQAGRIMDMSLRGVRFSVHSRHRGNSHAICEWAGAGRPVQIEEMFAYTHMNSSGVKETRTFCKARPFLPLEDSELVKYKALDQLYRKWGYGGLVGNLDTLPSSCVILKTEDILSHWGKVTLDNGVYAVVPLSQVKSPALVSAIICCSLMNLF</sequence>
<feature type="non-terminal residue" evidence="2">
    <location>
        <position position="1"/>
    </location>
</feature>
<reference evidence="2 3" key="1">
    <citation type="journal article" date="2019" name="Nat. Ecol. Evol.">
        <title>Megaphylogeny resolves global patterns of mushroom evolution.</title>
        <authorList>
            <person name="Varga T."/>
            <person name="Krizsan K."/>
            <person name="Foldi C."/>
            <person name="Dima B."/>
            <person name="Sanchez-Garcia M."/>
            <person name="Sanchez-Ramirez S."/>
            <person name="Szollosi G.J."/>
            <person name="Szarkandi J.G."/>
            <person name="Papp V."/>
            <person name="Albert L."/>
            <person name="Andreopoulos W."/>
            <person name="Angelini C."/>
            <person name="Antonin V."/>
            <person name="Barry K.W."/>
            <person name="Bougher N.L."/>
            <person name="Buchanan P."/>
            <person name="Buyck B."/>
            <person name="Bense V."/>
            <person name="Catcheside P."/>
            <person name="Chovatia M."/>
            <person name="Cooper J."/>
            <person name="Damon W."/>
            <person name="Desjardin D."/>
            <person name="Finy P."/>
            <person name="Geml J."/>
            <person name="Haridas S."/>
            <person name="Hughes K."/>
            <person name="Justo A."/>
            <person name="Karasinski D."/>
            <person name="Kautmanova I."/>
            <person name="Kiss B."/>
            <person name="Kocsube S."/>
            <person name="Kotiranta H."/>
            <person name="LaButti K.M."/>
            <person name="Lechner B.E."/>
            <person name="Liimatainen K."/>
            <person name="Lipzen A."/>
            <person name="Lukacs Z."/>
            <person name="Mihaltcheva S."/>
            <person name="Morgado L.N."/>
            <person name="Niskanen T."/>
            <person name="Noordeloos M.E."/>
            <person name="Ohm R.A."/>
            <person name="Ortiz-Santana B."/>
            <person name="Ovrebo C."/>
            <person name="Racz N."/>
            <person name="Riley R."/>
            <person name="Savchenko A."/>
            <person name="Shiryaev A."/>
            <person name="Soop K."/>
            <person name="Spirin V."/>
            <person name="Szebenyi C."/>
            <person name="Tomsovsky M."/>
            <person name="Tulloss R.E."/>
            <person name="Uehling J."/>
            <person name="Grigoriev I.V."/>
            <person name="Vagvolgyi C."/>
            <person name="Papp T."/>
            <person name="Martin F.M."/>
            <person name="Miettinen O."/>
            <person name="Hibbett D.S."/>
            <person name="Nagy L.G."/>
        </authorList>
    </citation>
    <scope>NUCLEOTIDE SEQUENCE [LARGE SCALE GENOMIC DNA]</scope>
    <source>
        <strain evidence="2 3">CBS 962.96</strain>
    </source>
</reference>
<dbReference type="PANTHER" id="PTHR46579">
    <property type="entry name" value="F5/8 TYPE C DOMAIN-CONTAINING PROTEIN-RELATED"/>
    <property type="match status" value="1"/>
</dbReference>
<feature type="region of interest" description="Disordered" evidence="1">
    <location>
        <begin position="424"/>
        <end position="449"/>
    </location>
</feature>
<dbReference type="OrthoDB" id="3039677at2759"/>
<protein>
    <submittedName>
        <fullName evidence="2">Uncharacterized protein</fullName>
    </submittedName>
</protein>
<dbReference type="EMBL" id="ML179472">
    <property type="protein sequence ID" value="THU86937.1"/>
    <property type="molecule type" value="Genomic_DNA"/>
</dbReference>
<organism evidence="2 3">
    <name type="scientific">Dendrothele bispora (strain CBS 962.96)</name>
    <dbReference type="NCBI Taxonomy" id="1314807"/>
    <lineage>
        <taxon>Eukaryota</taxon>
        <taxon>Fungi</taxon>
        <taxon>Dikarya</taxon>
        <taxon>Basidiomycota</taxon>
        <taxon>Agaricomycotina</taxon>
        <taxon>Agaricomycetes</taxon>
        <taxon>Agaricomycetidae</taxon>
        <taxon>Agaricales</taxon>
        <taxon>Agaricales incertae sedis</taxon>
        <taxon>Dendrothele</taxon>
    </lineage>
</organism>
<dbReference type="Proteomes" id="UP000297245">
    <property type="component" value="Unassembled WGS sequence"/>
</dbReference>
<name>A0A4S8LDD5_DENBC</name>
<accession>A0A4S8LDD5</accession>
<proteinExistence type="predicted"/>
<gene>
    <name evidence="2" type="ORF">K435DRAFT_682684</name>
</gene>
<dbReference type="InterPro" id="IPR004242">
    <property type="entry name" value="Transposase_21"/>
</dbReference>
<feature type="region of interest" description="Disordered" evidence="1">
    <location>
        <begin position="492"/>
        <end position="519"/>
    </location>
</feature>
<evidence type="ECO:0000256" key="1">
    <source>
        <dbReference type="SAM" id="MobiDB-lite"/>
    </source>
</evidence>